<dbReference type="GO" id="GO:0000160">
    <property type="term" value="P:phosphorelay signal transduction system"/>
    <property type="evidence" value="ECO:0007669"/>
    <property type="project" value="UniProtKB-KW"/>
</dbReference>
<dbReference type="InterPro" id="IPR025201">
    <property type="entry name" value="KdpD_TM"/>
</dbReference>
<protein>
    <recommendedName>
        <fullName evidence="3">histidine kinase</fullName>
        <ecNumber evidence="3">2.7.13.3</ecNumber>
    </recommendedName>
</protein>
<evidence type="ECO:0000256" key="5">
    <source>
        <dbReference type="ARBA" id="ARBA00022679"/>
    </source>
</evidence>
<dbReference type="AlphaFoldDB" id="A0A918PD80"/>
<evidence type="ECO:0000313" key="16">
    <source>
        <dbReference type="EMBL" id="GGY98101.1"/>
    </source>
</evidence>
<keyword evidence="11" id="KW-0902">Two-component regulatory system</keyword>
<evidence type="ECO:0000256" key="1">
    <source>
        <dbReference type="ARBA" id="ARBA00000085"/>
    </source>
</evidence>
<evidence type="ECO:0000256" key="6">
    <source>
        <dbReference type="ARBA" id="ARBA00022692"/>
    </source>
</evidence>
<dbReference type="SMART" id="SM00387">
    <property type="entry name" value="HATPase_c"/>
    <property type="match status" value="1"/>
</dbReference>
<sequence>MTSQSDPEQRAFRATFIERLPLAGNRPYLGYGGAIALSVVALWLRWEMDWAFPPGYPFLTFFPAVILSSFLFGPRPGILAGLLCGAFAWYFFVAPRVGPIITARTITSMLFYAGVVTIDIVLVHLMQRANRRLADARENVRLLAEERGQLAERAQVLFQELQHRVGNNLQMVGAVLALQLRTLKEPTARQAISDAAARLTVIGRIQRQLYSPDGRMVALDTFIRQVAEAVMASSGRPGTECRIEAEEGIDVGSESAVPIALILTEAIANALEHALPDGANGVIEIDVRREGELVALTVRDHGAGLPDGFSIDAVDSIGLRISRVLSEQLLAEYRLDNSHPGTRMALRIPAAQLVRSPP</sequence>
<evidence type="ECO:0000256" key="9">
    <source>
        <dbReference type="ARBA" id="ARBA00022840"/>
    </source>
</evidence>
<feature type="transmembrane region" description="Helical" evidence="14">
    <location>
        <begin position="78"/>
        <end position="97"/>
    </location>
</feature>
<keyword evidence="9" id="KW-0067">ATP-binding</keyword>
<evidence type="ECO:0000256" key="8">
    <source>
        <dbReference type="ARBA" id="ARBA00022777"/>
    </source>
</evidence>
<evidence type="ECO:0000256" key="4">
    <source>
        <dbReference type="ARBA" id="ARBA00022553"/>
    </source>
</evidence>
<feature type="domain" description="Histidine kinase" evidence="15">
    <location>
        <begin position="160"/>
        <end position="352"/>
    </location>
</feature>
<evidence type="ECO:0000256" key="3">
    <source>
        <dbReference type="ARBA" id="ARBA00012438"/>
    </source>
</evidence>
<evidence type="ECO:0000256" key="13">
    <source>
        <dbReference type="SAM" id="Coils"/>
    </source>
</evidence>
<dbReference type="Pfam" id="PF13493">
    <property type="entry name" value="DUF4118"/>
    <property type="match status" value="1"/>
</dbReference>
<keyword evidence="7" id="KW-0547">Nucleotide-binding</keyword>
<feature type="transmembrane region" description="Helical" evidence="14">
    <location>
        <begin position="109"/>
        <end position="126"/>
    </location>
</feature>
<dbReference type="Pfam" id="PF07568">
    <property type="entry name" value="HisKA_2"/>
    <property type="match status" value="1"/>
</dbReference>
<dbReference type="InterPro" id="IPR011495">
    <property type="entry name" value="Sig_transdc_His_kin_sub2_dim/P"/>
</dbReference>
<dbReference type="EMBL" id="BMZA01000002">
    <property type="protein sequence ID" value="GGY98101.1"/>
    <property type="molecule type" value="Genomic_DNA"/>
</dbReference>
<name>A0A918PD80_9SPHN</name>
<dbReference type="InterPro" id="IPR036890">
    <property type="entry name" value="HATPase_C_sf"/>
</dbReference>
<reference evidence="16" key="1">
    <citation type="journal article" date="2014" name="Int. J. Syst. Evol. Microbiol.">
        <title>Complete genome sequence of Corynebacterium casei LMG S-19264T (=DSM 44701T), isolated from a smear-ripened cheese.</title>
        <authorList>
            <consortium name="US DOE Joint Genome Institute (JGI-PGF)"/>
            <person name="Walter F."/>
            <person name="Albersmeier A."/>
            <person name="Kalinowski J."/>
            <person name="Ruckert C."/>
        </authorList>
    </citation>
    <scope>NUCLEOTIDE SEQUENCE</scope>
    <source>
        <strain evidence="16">KCTC 32255</strain>
    </source>
</reference>
<evidence type="ECO:0000256" key="7">
    <source>
        <dbReference type="ARBA" id="ARBA00022741"/>
    </source>
</evidence>
<keyword evidence="13" id="KW-0175">Coiled coil</keyword>
<keyword evidence="8 16" id="KW-0418">Kinase</keyword>
<dbReference type="EC" id="2.7.13.3" evidence="3"/>
<dbReference type="InterPro" id="IPR003594">
    <property type="entry name" value="HATPase_dom"/>
</dbReference>
<evidence type="ECO:0000313" key="17">
    <source>
        <dbReference type="Proteomes" id="UP000648075"/>
    </source>
</evidence>
<comment type="caution">
    <text evidence="16">The sequence shown here is derived from an EMBL/GenBank/DDBJ whole genome shotgun (WGS) entry which is preliminary data.</text>
</comment>
<dbReference type="GO" id="GO:0004673">
    <property type="term" value="F:protein histidine kinase activity"/>
    <property type="evidence" value="ECO:0007669"/>
    <property type="project" value="UniProtKB-EC"/>
</dbReference>
<keyword evidence="6 14" id="KW-0812">Transmembrane</keyword>
<feature type="coiled-coil region" evidence="13">
    <location>
        <begin position="126"/>
        <end position="153"/>
    </location>
</feature>
<dbReference type="InterPro" id="IPR038318">
    <property type="entry name" value="KdpD_sf"/>
</dbReference>
<keyword evidence="17" id="KW-1185">Reference proteome</keyword>
<organism evidence="16 17">
    <name type="scientific">Novosphingobium colocasiae</name>
    <dbReference type="NCBI Taxonomy" id="1256513"/>
    <lineage>
        <taxon>Bacteria</taxon>
        <taxon>Pseudomonadati</taxon>
        <taxon>Pseudomonadota</taxon>
        <taxon>Alphaproteobacteria</taxon>
        <taxon>Sphingomonadales</taxon>
        <taxon>Sphingomonadaceae</taxon>
        <taxon>Novosphingobium</taxon>
    </lineage>
</organism>
<dbReference type="GO" id="GO:0016020">
    <property type="term" value="C:membrane"/>
    <property type="evidence" value="ECO:0007669"/>
    <property type="project" value="UniProtKB-SubCell"/>
</dbReference>
<dbReference type="PROSITE" id="PS50109">
    <property type="entry name" value="HIS_KIN"/>
    <property type="match status" value="1"/>
</dbReference>
<dbReference type="Pfam" id="PF13581">
    <property type="entry name" value="HATPase_c_2"/>
    <property type="match status" value="1"/>
</dbReference>
<proteinExistence type="predicted"/>
<dbReference type="SUPFAM" id="SSF55874">
    <property type="entry name" value="ATPase domain of HSP90 chaperone/DNA topoisomerase II/histidine kinase"/>
    <property type="match status" value="1"/>
</dbReference>
<evidence type="ECO:0000259" key="15">
    <source>
        <dbReference type="PROSITE" id="PS50109"/>
    </source>
</evidence>
<reference evidence="16" key="2">
    <citation type="submission" date="2020-09" db="EMBL/GenBank/DDBJ databases">
        <authorList>
            <person name="Sun Q."/>
            <person name="Kim S."/>
        </authorList>
    </citation>
    <scope>NUCLEOTIDE SEQUENCE</scope>
    <source>
        <strain evidence="16">KCTC 32255</strain>
    </source>
</reference>
<gene>
    <name evidence="16" type="primary">narX</name>
    <name evidence="16" type="ORF">GCM10011614_11560</name>
</gene>
<dbReference type="PANTHER" id="PTHR41523:SF8">
    <property type="entry name" value="ETHYLENE RESPONSE SENSOR PROTEIN"/>
    <property type="match status" value="1"/>
</dbReference>
<comment type="subcellular location">
    <subcellularLocation>
        <location evidence="2">Membrane</location>
        <topology evidence="2">Multi-pass membrane protein</topology>
    </subcellularLocation>
</comment>
<keyword evidence="10 14" id="KW-1133">Transmembrane helix</keyword>
<dbReference type="Gene3D" id="3.30.565.10">
    <property type="entry name" value="Histidine kinase-like ATPase, C-terminal domain"/>
    <property type="match status" value="1"/>
</dbReference>
<keyword evidence="5" id="KW-0808">Transferase</keyword>
<accession>A0A918PD80</accession>
<evidence type="ECO:0000256" key="14">
    <source>
        <dbReference type="SAM" id="Phobius"/>
    </source>
</evidence>
<evidence type="ECO:0000256" key="10">
    <source>
        <dbReference type="ARBA" id="ARBA00022989"/>
    </source>
</evidence>
<comment type="catalytic activity">
    <reaction evidence="1">
        <text>ATP + protein L-histidine = ADP + protein N-phospho-L-histidine.</text>
        <dbReference type="EC" id="2.7.13.3"/>
    </reaction>
</comment>
<keyword evidence="12 14" id="KW-0472">Membrane</keyword>
<evidence type="ECO:0000256" key="11">
    <source>
        <dbReference type="ARBA" id="ARBA00023012"/>
    </source>
</evidence>
<feature type="transmembrane region" description="Helical" evidence="14">
    <location>
        <begin position="28"/>
        <end position="44"/>
    </location>
</feature>
<dbReference type="GO" id="GO:0005524">
    <property type="term" value="F:ATP binding"/>
    <property type="evidence" value="ECO:0007669"/>
    <property type="project" value="UniProtKB-KW"/>
</dbReference>
<dbReference type="Gene3D" id="1.20.120.620">
    <property type="entry name" value="Backbone structure of the membrane domain of e. Coli histidine kinase receptor kdpd"/>
    <property type="match status" value="1"/>
</dbReference>
<dbReference type="Proteomes" id="UP000648075">
    <property type="component" value="Unassembled WGS sequence"/>
</dbReference>
<keyword evidence="4" id="KW-0597">Phosphoprotein</keyword>
<evidence type="ECO:0000256" key="12">
    <source>
        <dbReference type="ARBA" id="ARBA00023136"/>
    </source>
</evidence>
<evidence type="ECO:0000256" key="2">
    <source>
        <dbReference type="ARBA" id="ARBA00004141"/>
    </source>
</evidence>
<dbReference type="InterPro" id="IPR005467">
    <property type="entry name" value="His_kinase_dom"/>
</dbReference>
<dbReference type="RefSeq" id="WP_189620152.1">
    <property type="nucleotide sequence ID" value="NZ_BMZA01000002.1"/>
</dbReference>
<dbReference type="PANTHER" id="PTHR41523">
    <property type="entry name" value="TWO-COMPONENT SYSTEM SENSOR PROTEIN"/>
    <property type="match status" value="1"/>
</dbReference>